<dbReference type="PANTHER" id="PTHR21098:SF12">
    <property type="entry name" value="RIBOFLAVIN SYNTHASE"/>
    <property type="match status" value="1"/>
</dbReference>
<evidence type="ECO:0000256" key="4">
    <source>
        <dbReference type="ARBA" id="ARBA00011233"/>
    </source>
</evidence>
<dbReference type="InterPro" id="IPR017938">
    <property type="entry name" value="Riboflavin_synthase-like_b-brl"/>
</dbReference>
<comment type="subunit">
    <text evidence="4">Homotrimer.</text>
</comment>
<comment type="catalytic activity">
    <reaction evidence="1">
        <text>2 6,7-dimethyl-8-(1-D-ribityl)lumazine + H(+) = 5-amino-6-(D-ribitylamino)uracil + riboflavin</text>
        <dbReference type="Rhea" id="RHEA:20772"/>
        <dbReference type="ChEBI" id="CHEBI:15378"/>
        <dbReference type="ChEBI" id="CHEBI:15934"/>
        <dbReference type="ChEBI" id="CHEBI:57986"/>
        <dbReference type="ChEBI" id="CHEBI:58201"/>
        <dbReference type="EC" id="2.5.1.9"/>
    </reaction>
</comment>
<dbReference type="NCBIfam" id="NF009566">
    <property type="entry name" value="PRK13020.1"/>
    <property type="match status" value="1"/>
</dbReference>
<dbReference type="NCBIfam" id="NF006767">
    <property type="entry name" value="PRK09289.1"/>
    <property type="match status" value="1"/>
</dbReference>
<evidence type="ECO:0000259" key="12">
    <source>
        <dbReference type="PROSITE" id="PS51177"/>
    </source>
</evidence>
<sequence length="197" mass="21210">MFTGIIEALGQIESVENHGGDRRMVFAAPGYLRGVRMGDSIAVNGVCLTAIAFDENRFTADLSGETLSATTAGGWQAGRRVNLERALTPDKPLGGHLVSGHVDGVGQLVERHEEDRSTRMVFEVQAALARYVARKGSICIDGISLTVNEVDGRRFGVNIIPHTLTHTTLGGLKAGDAVNLEVDLIARYLERLLEARS</sequence>
<dbReference type="PANTHER" id="PTHR21098">
    <property type="entry name" value="RIBOFLAVIN SYNTHASE ALPHA CHAIN"/>
    <property type="match status" value="1"/>
</dbReference>
<dbReference type="OrthoDB" id="9788537at2"/>
<feature type="repeat" description="Lumazine-binding" evidence="11">
    <location>
        <begin position="97"/>
        <end position="193"/>
    </location>
</feature>
<keyword evidence="14" id="KW-1185">Reference proteome</keyword>
<evidence type="ECO:0000256" key="6">
    <source>
        <dbReference type="ARBA" id="ARBA00013950"/>
    </source>
</evidence>
<dbReference type="InterPro" id="IPR023366">
    <property type="entry name" value="ATP_synth_asu-like_sf"/>
</dbReference>
<dbReference type="Gene3D" id="2.40.30.20">
    <property type="match status" value="2"/>
</dbReference>
<dbReference type="GO" id="GO:0004746">
    <property type="term" value="F:riboflavin synthase activity"/>
    <property type="evidence" value="ECO:0007669"/>
    <property type="project" value="UniProtKB-UniRule"/>
</dbReference>
<protein>
    <recommendedName>
        <fullName evidence="6 10">Riboflavin synthase</fullName>
        <ecNumber evidence="5 10">2.5.1.9</ecNumber>
    </recommendedName>
</protein>
<evidence type="ECO:0000313" key="13">
    <source>
        <dbReference type="EMBL" id="SEQ99929.1"/>
    </source>
</evidence>
<dbReference type="AlphaFoldDB" id="A0A1H9KLI3"/>
<evidence type="ECO:0000256" key="5">
    <source>
        <dbReference type="ARBA" id="ARBA00012827"/>
    </source>
</evidence>
<dbReference type="Pfam" id="PF00677">
    <property type="entry name" value="Lum_binding"/>
    <property type="match status" value="2"/>
</dbReference>
<dbReference type="GO" id="GO:0009231">
    <property type="term" value="P:riboflavin biosynthetic process"/>
    <property type="evidence" value="ECO:0007669"/>
    <property type="project" value="UniProtKB-KW"/>
</dbReference>
<dbReference type="InterPro" id="IPR001783">
    <property type="entry name" value="Lumazine-bd"/>
</dbReference>
<dbReference type="RefSeq" id="WP_093288761.1">
    <property type="nucleotide sequence ID" value="NZ_FOFS01000013.1"/>
</dbReference>
<dbReference type="Proteomes" id="UP000199233">
    <property type="component" value="Unassembled WGS sequence"/>
</dbReference>
<feature type="domain" description="Lumazine-binding" evidence="12">
    <location>
        <begin position="97"/>
        <end position="193"/>
    </location>
</feature>
<dbReference type="PROSITE" id="PS51177">
    <property type="entry name" value="LUMAZINE_BIND"/>
    <property type="match status" value="2"/>
</dbReference>
<keyword evidence="8" id="KW-0808">Transferase</keyword>
<dbReference type="NCBIfam" id="TIGR00187">
    <property type="entry name" value="ribE"/>
    <property type="match status" value="1"/>
</dbReference>
<evidence type="ECO:0000313" key="14">
    <source>
        <dbReference type="Proteomes" id="UP000199233"/>
    </source>
</evidence>
<dbReference type="PIRSF" id="PIRSF000498">
    <property type="entry name" value="Riboflavin_syn_A"/>
    <property type="match status" value="1"/>
</dbReference>
<accession>A0A1H9KLI3</accession>
<proteinExistence type="predicted"/>
<evidence type="ECO:0000256" key="11">
    <source>
        <dbReference type="PROSITE-ProRule" id="PRU00524"/>
    </source>
</evidence>
<dbReference type="CDD" id="cd00402">
    <property type="entry name" value="Riboflavin_synthase_like"/>
    <property type="match status" value="1"/>
</dbReference>
<evidence type="ECO:0000256" key="8">
    <source>
        <dbReference type="ARBA" id="ARBA00022679"/>
    </source>
</evidence>
<dbReference type="SUPFAM" id="SSF63380">
    <property type="entry name" value="Riboflavin synthase domain-like"/>
    <property type="match status" value="2"/>
</dbReference>
<evidence type="ECO:0000256" key="2">
    <source>
        <dbReference type="ARBA" id="ARBA00002803"/>
    </source>
</evidence>
<evidence type="ECO:0000256" key="9">
    <source>
        <dbReference type="ARBA" id="ARBA00022737"/>
    </source>
</evidence>
<evidence type="ECO:0000256" key="3">
    <source>
        <dbReference type="ARBA" id="ARBA00004887"/>
    </source>
</evidence>
<evidence type="ECO:0000256" key="10">
    <source>
        <dbReference type="NCBIfam" id="TIGR00187"/>
    </source>
</evidence>
<dbReference type="EMBL" id="FOFS01000013">
    <property type="protein sequence ID" value="SEQ99929.1"/>
    <property type="molecule type" value="Genomic_DNA"/>
</dbReference>
<dbReference type="FunFam" id="2.40.30.20:FF:000003">
    <property type="entry name" value="Riboflavin synthase, alpha subunit"/>
    <property type="match status" value="1"/>
</dbReference>
<dbReference type="EC" id="2.5.1.9" evidence="5 10"/>
<feature type="domain" description="Lumazine-binding" evidence="12">
    <location>
        <begin position="1"/>
        <end position="96"/>
    </location>
</feature>
<name>A0A1H9KLI3_9GAMM</name>
<evidence type="ECO:0000256" key="7">
    <source>
        <dbReference type="ARBA" id="ARBA00022619"/>
    </source>
</evidence>
<feature type="repeat" description="Lumazine-binding" evidence="11">
    <location>
        <begin position="1"/>
        <end position="96"/>
    </location>
</feature>
<keyword evidence="9" id="KW-0677">Repeat</keyword>
<organism evidence="13 14">
    <name type="scientific">Solimonas aquatica</name>
    <dbReference type="NCBI Taxonomy" id="489703"/>
    <lineage>
        <taxon>Bacteria</taxon>
        <taxon>Pseudomonadati</taxon>
        <taxon>Pseudomonadota</taxon>
        <taxon>Gammaproteobacteria</taxon>
        <taxon>Nevskiales</taxon>
        <taxon>Nevskiaceae</taxon>
        <taxon>Solimonas</taxon>
    </lineage>
</organism>
<dbReference type="InterPro" id="IPR026017">
    <property type="entry name" value="Lumazine-bd_dom"/>
</dbReference>
<reference evidence="14" key="1">
    <citation type="submission" date="2016-10" db="EMBL/GenBank/DDBJ databases">
        <authorList>
            <person name="Varghese N."/>
            <person name="Submissions S."/>
        </authorList>
    </citation>
    <scope>NUCLEOTIDE SEQUENCE [LARGE SCALE GENOMIC DNA]</scope>
    <source>
        <strain evidence="14">DSM 25927</strain>
    </source>
</reference>
<dbReference type="STRING" id="489703.SAMN04488038_113161"/>
<comment type="function">
    <text evidence="2">Catalyzes the dismutation of two molecules of 6,7-dimethyl-8-ribityllumazine, resulting in the formation of riboflavin and 5-amino-6-(D-ribitylamino)uracil.</text>
</comment>
<comment type="pathway">
    <text evidence="3">Cofactor biosynthesis; riboflavin biosynthesis; riboflavin from 2-hydroxy-3-oxobutyl phosphate and 5-amino-6-(D-ribitylamino)uracil: step 2/2.</text>
</comment>
<dbReference type="FunFam" id="2.40.30.20:FF:000004">
    <property type="entry name" value="Riboflavin synthase, alpha subunit"/>
    <property type="match status" value="1"/>
</dbReference>
<keyword evidence="7" id="KW-0686">Riboflavin biosynthesis</keyword>
<gene>
    <name evidence="13" type="ORF">SAMN04488038_113161</name>
</gene>
<evidence type="ECO:0000256" key="1">
    <source>
        <dbReference type="ARBA" id="ARBA00000968"/>
    </source>
</evidence>